<evidence type="ECO:0000259" key="3">
    <source>
        <dbReference type="PROSITE" id="PS50008"/>
    </source>
</evidence>
<dbReference type="Pfam" id="PF00387">
    <property type="entry name" value="PI-PLC-Y"/>
    <property type="match status" value="1"/>
</dbReference>
<dbReference type="STRING" id="670483.S7Q0T8"/>
<dbReference type="SMART" id="SM00149">
    <property type="entry name" value="PLCYc"/>
    <property type="match status" value="1"/>
</dbReference>
<dbReference type="GO" id="GO:0051209">
    <property type="term" value="P:release of sequestered calcium ion into cytosol"/>
    <property type="evidence" value="ECO:0007669"/>
    <property type="project" value="TreeGrafter"/>
</dbReference>
<dbReference type="EMBL" id="KB469306">
    <property type="protein sequence ID" value="EPQ53122.1"/>
    <property type="molecule type" value="Genomic_DNA"/>
</dbReference>
<evidence type="ECO:0000313" key="4">
    <source>
        <dbReference type="EMBL" id="EPQ53122.1"/>
    </source>
</evidence>
<feature type="compositionally biased region" description="Basic and acidic residues" evidence="2">
    <location>
        <begin position="261"/>
        <end position="274"/>
    </location>
</feature>
<evidence type="ECO:0000256" key="1">
    <source>
        <dbReference type="RuleBase" id="RU361133"/>
    </source>
</evidence>
<dbReference type="SUPFAM" id="SSF51695">
    <property type="entry name" value="PLC-like phosphodiesterases"/>
    <property type="match status" value="1"/>
</dbReference>
<dbReference type="GeneID" id="19304423"/>
<gene>
    <name evidence="4" type="ORF">GLOTRDRAFT_140049</name>
</gene>
<dbReference type="InterPro" id="IPR001711">
    <property type="entry name" value="PLipase_C_Pinositol-sp_Y"/>
</dbReference>
<protein>
    <recommendedName>
        <fullName evidence="1">Phosphoinositide phospholipase C</fullName>
        <ecNumber evidence="1">3.1.4.11</ecNumber>
    </recommendedName>
</protein>
<dbReference type="eggNOG" id="KOG0169">
    <property type="taxonomic scope" value="Eukaryota"/>
</dbReference>
<dbReference type="OrthoDB" id="269822at2759"/>
<dbReference type="PROSITE" id="PS50008">
    <property type="entry name" value="PIPLC_Y_DOMAIN"/>
    <property type="match status" value="1"/>
</dbReference>
<organism evidence="4 5">
    <name type="scientific">Gloeophyllum trabeum (strain ATCC 11539 / FP-39264 / Madison 617)</name>
    <name type="common">Brown rot fungus</name>
    <dbReference type="NCBI Taxonomy" id="670483"/>
    <lineage>
        <taxon>Eukaryota</taxon>
        <taxon>Fungi</taxon>
        <taxon>Dikarya</taxon>
        <taxon>Basidiomycota</taxon>
        <taxon>Agaricomycotina</taxon>
        <taxon>Agaricomycetes</taxon>
        <taxon>Gloeophyllales</taxon>
        <taxon>Gloeophyllaceae</taxon>
        <taxon>Gloeophyllum</taxon>
    </lineage>
</organism>
<keyword evidence="5" id="KW-1185">Reference proteome</keyword>
<dbReference type="OMA" id="DAWDNDE"/>
<keyword evidence="1" id="KW-0378">Hydrolase</keyword>
<dbReference type="HOGENOM" id="CLU_002738_3_1_1"/>
<evidence type="ECO:0000256" key="2">
    <source>
        <dbReference type="SAM" id="MobiDB-lite"/>
    </source>
</evidence>
<dbReference type="GO" id="GO:0016042">
    <property type="term" value="P:lipid catabolic process"/>
    <property type="evidence" value="ECO:0007669"/>
    <property type="project" value="UniProtKB-KW"/>
</dbReference>
<comment type="catalytic activity">
    <reaction evidence="1">
        <text>a 1,2-diacyl-sn-glycero-3-phospho-(1D-myo-inositol-4,5-bisphosphate) + H2O = 1D-myo-inositol 1,4,5-trisphosphate + a 1,2-diacyl-sn-glycerol + H(+)</text>
        <dbReference type="Rhea" id="RHEA:33179"/>
        <dbReference type="ChEBI" id="CHEBI:15377"/>
        <dbReference type="ChEBI" id="CHEBI:15378"/>
        <dbReference type="ChEBI" id="CHEBI:17815"/>
        <dbReference type="ChEBI" id="CHEBI:58456"/>
        <dbReference type="ChEBI" id="CHEBI:203600"/>
        <dbReference type="EC" id="3.1.4.11"/>
    </reaction>
</comment>
<dbReference type="RefSeq" id="XP_007868420.1">
    <property type="nucleotide sequence ID" value="XM_007870229.1"/>
</dbReference>
<dbReference type="InterPro" id="IPR017946">
    <property type="entry name" value="PLC-like_Pdiesterase_TIM-brl"/>
</dbReference>
<dbReference type="EC" id="3.1.4.11" evidence="1"/>
<dbReference type="PANTHER" id="PTHR10336:SF169">
    <property type="entry name" value="PHOSPHOINOSITIDE PHOSPHOLIPASE C"/>
    <property type="match status" value="1"/>
</dbReference>
<sequence>MGEEDYVSHSPAPSTISRISPSPSILTPKSPPSEACITPAAVTAHIAMGDGLESMDFLRQLSDEYGMDTGLNTEAPRTDKHDVRLSPDVVLFLEEQGESVEDILRLPIVRPPPVDDSFTLTYYYISSSHNTYLLSRQLLGRSSTASYTHVLSRGARTVEIDVWPSAQGPVVTHGYTFSSSVPFKAVCVAIGDAVKPDDWPVFVSLECHVGIGGQEELVEIMKGAWGEKLVDSELEGVEGGNVSPRDLKGRILLMVEYYPPPEEKGTGREDKEKYSSSSSSSSSALSDSESAESKLLAAMRLRKDKERENKHPIISEALSSLGVYAHSMKPKKNWLFEELLHPRHILINISESGLGGLFQQHSAHLIAHSQKHLRRVYPRGTRVYSSNLNPVQFWRDGSHVVSLNWQTYDKGMQINEAMFVGSHGWILKPKRLIGLGAEGSEKMKITGQFAGLSSLPVHEEGLNSVSVYIRAELITSNNELKWRSKTTKCKSILKTGVDVMFSDATFEWEYDSDDLAFLRILIMEEEFGTDDEMAVFCARIDHLQEGWRLIRLLSMKGKDTGGTLLANFSVASA</sequence>
<feature type="domain" description="PI-PLC Y-box" evidence="3">
    <location>
        <begin position="318"/>
        <end position="432"/>
    </location>
</feature>
<dbReference type="PANTHER" id="PTHR10336">
    <property type="entry name" value="PHOSPHOINOSITIDE-SPECIFIC PHOSPHOLIPASE C FAMILY PROTEIN"/>
    <property type="match status" value="1"/>
</dbReference>
<dbReference type="Proteomes" id="UP000030669">
    <property type="component" value="Unassembled WGS sequence"/>
</dbReference>
<dbReference type="AlphaFoldDB" id="S7Q0T8"/>
<dbReference type="Gene3D" id="3.20.20.190">
    <property type="entry name" value="Phosphatidylinositol (PI) phosphodiesterase"/>
    <property type="match status" value="1"/>
</dbReference>
<keyword evidence="1" id="KW-0443">Lipid metabolism</keyword>
<dbReference type="InterPro" id="IPR000909">
    <property type="entry name" value="PLipase_C_PInositol-sp_X_dom"/>
</dbReference>
<dbReference type="Gene3D" id="2.60.40.150">
    <property type="entry name" value="C2 domain"/>
    <property type="match status" value="1"/>
</dbReference>
<evidence type="ECO:0000313" key="5">
    <source>
        <dbReference type="Proteomes" id="UP000030669"/>
    </source>
</evidence>
<dbReference type="PROSITE" id="PS50007">
    <property type="entry name" value="PIPLC_X_DOMAIN"/>
    <property type="match status" value="1"/>
</dbReference>
<dbReference type="GO" id="GO:0048015">
    <property type="term" value="P:phosphatidylinositol-mediated signaling"/>
    <property type="evidence" value="ECO:0007669"/>
    <property type="project" value="TreeGrafter"/>
</dbReference>
<dbReference type="PRINTS" id="PR00390">
    <property type="entry name" value="PHPHLIPASEC"/>
</dbReference>
<keyword evidence="1" id="KW-0442">Lipid degradation</keyword>
<accession>S7Q0T8</accession>
<dbReference type="KEGG" id="gtr:GLOTRDRAFT_140049"/>
<proteinExistence type="predicted"/>
<feature type="region of interest" description="Disordered" evidence="2">
    <location>
        <begin position="1"/>
        <end position="32"/>
    </location>
</feature>
<name>S7Q0T8_GLOTA</name>
<dbReference type="Pfam" id="PF00388">
    <property type="entry name" value="PI-PLC-X"/>
    <property type="match status" value="1"/>
</dbReference>
<feature type="region of interest" description="Disordered" evidence="2">
    <location>
        <begin position="259"/>
        <end position="291"/>
    </location>
</feature>
<dbReference type="InterPro" id="IPR035892">
    <property type="entry name" value="C2_domain_sf"/>
</dbReference>
<dbReference type="SMART" id="SM00148">
    <property type="entry name" value="PLCXc"/>
    <property type="match status" value="1"/>
</dbReference>
<feature type="compositionally biased region" description="Low complexity" evidence="2">
    <location>
        <begin position="10"/>
        <end position="25"/>
    </location>
</feature>
<dbReference type="InterPro" id="IPR001192">
    <property type="entry name" value="PI-PLC_fam"/>
</dbReference>
<reference evidence="4 5" key="1">
    <citation type="journal article" date="2012" name="Science">
        <title>The Paleozoic origin of enzymatic lignin decomposition reconstructed from 31 fungal genomes.</title>
        <authorList>
            <person name="Floudas D."/>
            <person name="Binder M."/>
            <person name="Riley R."/>
            <person name="Barry K."/>
            <person name="Blanchette R.A."/>
            <person name="Henrissat B."/>
            <person name="Martinez A.T."/>
            <person name="Otillar R."/>
            <person name="Spatafora J.W."/>
            <person name="Yadav J.S."/>
            <person name="Aerts A."/>
            <person name="Benoit I."/>
            <person name="Boyd A."/>
            <person name="Carlson A."/>
            <person name="Copeland A."/>
            <person name="Coutinho P.M."/>
            <person name="de Vries R.P."/>
            <person name="Ferreira P."/>
            <person name="Findley K."/>
            <person name="Foster B."/>
            <person name="Gaskell J."/>
            <person name="Glotzer D."/>
            <person name="Gorecki P."/>
            <person name="Heitman J."/>
            <person name="Hesse C."/>
            <person name="Hori C."/>
            <person name="Igarashi K."/>
            <person name="Jurgens J.A."/>
            <person name="Kallen N."/>
            <person name="Kersten P."/>
            <person name="Kohler A."/>
            <person name="Kuees U."/>
            <person name="Kumar T.K.A."/>
            <person name="Kuo A."/>
            <person name="LaButti K."/>
            <person name="Larrondo L.F."/>
            <person name="Lindquist E."/>
            <person name="Ling A."/>
            <person name="Lombard V."/>
            <person name="Lucas S."/>
            <person name="Lundell T."/>
            <person name="Martin R."/>
            <person name="McLaughlin D.J."/>
            <person name="Morgenstern I."/>
            <person name="Morin E."/>
            <person name="Murat C."/>
            <person name="Nagy L.G."/>
            <person name="Nolan M."/>
            <person name="Ohm R.A."/>
            <person name="Patyshakuliyeva A."/>
            <person name="Rokas A."/>
            <person name="Ruiz-Duenas F.J."/>
            <person name="Sabat G."/>
            <person name="Salamov A."/>
            <person name="Samejima M."/>
            <person name="Schmutz J."/>
            <person name="Slot J.C."/>
            <person name="St John F."/>
            <person name="Stenlid J."/>
            <person name="Sun H."/>
            <person name="Sun S."/>
            <person name="Syed K."/>
            <person name="Tsang A."/>
            <person name="Wiebenga A."/>
            <person name="Young D."/>
            <person name="Pisabarro A."/>
            <person name="Eastwood D.C."/>
            <person name="Martin F."/>
            <person name="Cullen D."/>
            <person name="Grigoriev I.V."/>
            <person name="Hibbett D.S."/>
        </authorList>
    </citation>
    <scope>NUCLEOTIDE SEQUENCE [LARGE SCALE GENOMIC DNA]</scope>
    <source>
        <strain evidence="4 5">ATCC 11539</strain>
    </source>
</reference>
<dbReference type="GO" id="GO:0004435">
    <property type="term" value="F:phosphatidylinositol-4,5-bisphosphate phospholipase C activity"/>
    <property type="evidence" value="ECO:0007669"/>
    <property type="project" value="UniProtKB-EC"/>
</dbReference>
<feature type="compositionally biased region" description="Low complexity" evidence="2">
    <location>
        <begin position="275"/>
        <end position="291"/>
    </location>
</feature>